<protein>
    <submittedName>
        <fullName evidence="4">Response regulator</fullName>
    </submittedName>
</protein>
<feature type="domain" description="Response regulatory" evidence="3">
    <location>
        <begin position="3"/>
        <end position="135"/>
    </location>
</feature>
<dbReference type="GO" id="GO:0000160">
    <property type="term" value="P:phosphorelay signal transduction system"/>
    <property type="evidence" value="ECO:0007669"/>
    <property type="project" value="InterPro"/>
</dbReference>
<comment type="caution">
    <text evidence="4">The sequence shown here is derived from an EMBL/GenBank/DDBJ whole genome shotgun (WGS) entry which is preliminary data.</text>
</comment>
<dbReference type="EMBL" id="JBDNCH010000002">
    <property type="protein sequence ID" value="MEN9060824.1"/>
    <property type="molecule type" value="Genomic_DNA"/>
</dbReference>
<evidence type="ECO:0000259" key="3">
    <source>
        <dbReference type="PROSITE" id="PS50110"/>
    </source>
</evidence>
<name>A0AAW9SA22_9RHOB</name>
<dbReference type="InterPro" id="IPR001789">
    <property type="entry name" value="Sig_transdc_resp-reg_receiver"/>
</dbReference>
<evidence type="ECO:0000256" key="1">
    <source>
        <dbReference type="ARBA" id="ARBA00022553"/>
    </source>
</evidence>
<dbReference type="SMART" id="SM00448">
    <property type="entry name" value="REC"/>
    <property type="match status" value="1"/>
</dbReference>
<dbReference type="PANTHER" id="PTHR44591">
    <property type="entry name" value="STRESS RESPONSE REGULATOR PROTEIN 1"/>
    <property type="match status" value="1"/>
</dbReference>
<dbReference type="AlphaFoldDB" id="A0AAW9SA22"/>
<dbReference type="Gene3D" id="3.40.50.2300">
    <property type="match status" value="1"/>
</dbReference>
<dbReference type="Pfam" id="PF00072">
    <property type="entry name" value="Response_reg"/>
    <property type="match status" value="1"/>
</dbReference>
<dbReference type="PANTHER" id="PTHR44591:SF3">
    <property type="entry name" value="RESPONSE REGULATORY DOMAIN-CONTAINING PROTEIN"/>
    <property type="match status" value="1"/>
</dbReference>
<keyword evidence="1 2" id="KW-0597">Phosphoprotein</keyword>
<gene>
    <name evidence="4" type="ORF">ABFB10_06995</name>
</gene>
<dbReference type="Proteomes" id="UP001428774">
    <property type="component" value="Unassembled WGS sequence"/>
</dbReference>
<dbReference type="InterPro" id="IPR011006">
    <property type="entry name" value="CheY-like_superfamily"/>
</dbReference>
<evidence type="ECO:0000313" key="4">
    <source>
        <dbReference type="EMBL" id="MEN9060824.1"/>
    </source>
</evidence>
<feature type="modified residue" description="4-aspartylphosphate" evidence="2">
    <location>
        <position position="52"/>
    </location>
</feature>
<dbReference type="RefSeq" id="WP_347165964.1">
    <property type="nucleotide sequence ID" value="NZ_JBDNCH010000002.1"/>
</dbReference>
<organism evidence="4 5">
    <name type="scientific">Ponticoccus litoralis</name>
    <dbReference type="NCBI Taxonomy" id="422297"/>
    <lineage>
        <taxon>Bacteria</taxon>
        <taxon>Pseudomonadati</taxon>
        <taxon>Pseudomonadota</taxon>
        <taxon>Alphaproteobacteria</taxon>
        <taxon>Rhodobacterales</taxon>
        <taxon>Roseobacteraceae</taxon>
        <taxon>Ponticoccus</taxon>
    </lineage>
</organism>
<dbReference type="InterPro" id="IPR050595">
    <property type="entry name" value="Bact_response_regulator"/>
</dbReference>
<accession>A0AAW9SA22</accession>
<proteinExistence type="predicted"/>
<dbReference type="SUPFAM" id="SSF52172">
    <property type="entry name" value="CheY-like"/>
    <property type="match status" value="1"/>
</dbReference>
<keyword evidence="5" id="KW-1185">Reference proteome</keyword>
<reference evidence="4 5" key="1">
    <citation type="submission" date="2024-05" db="EMBL/GenBank/DDBJ databases">
        <title>Genome sequence of Ponticoccus litoralis KCCM 90028.</title>
        <authorList>
            <person name="Kim J.M."/>
            <person name="Lee J.K."/>
            <person name="Choi B.J."/>
            <person name="Bayburt H."/>
            <person name="Baek J.H."/>
            <person name="Jeon C.O."/>
        </authorList>
    </citation>
    <scope>NUCLEOTIDE SEQUENCE [LARGE SCALE GENOMIC DNA]</scope>
    <source>
        <strain evidence="4 5">KCCM 90028</strain>
    </source>
</reference>
<dbReference type="PROSITE" id="PS50110">
    <property type="entry name" value="RESPONSE_REGULATORY"/>
    <property type="match status" value="1"/>
</dbReference>
<evidence type="ECO:0000256" key="2">
    <source>
        <dbReference type="PROSITE-ProRule" id="PRU00169"/>
    </source>
</evidence>
<evidence type="ECO:0000313" key="5">
    <source>
        <dbReference type="Proteomes" id="UP001428774"/>
    </source>
</evidence>
<sequence length="145" mass="15262">MAKILILEDDTVFAGLVRRDLEAFGHAVSLAATGHEALELVIAEAFDAAIVDVYIKVDGRLTSDGGVLFISRLRTLLAETRHATRTDIPVLAISGAARAGMPYDILGTTRKLGADDVLPKPFAPQVLREKLDALLSGQGGDGGAP</sequence>